<evidence type="ECO:0000313" key="3">
    <source>
        <dbReference type="Proteomes" id="UP000434044"/>
    </source>
</evidence>
<dbReference type="SUPFAM" id="SSF49879">
    <property type="entry name" value="SMAD/FHA domain"/>
    <property type="match status" value="1"/>
</dbReference>
<evidence type="ECO:0000313" key="2">
    <source>
        <dbReference type="EMBL" id="MTW20568.1"/>
    </source>
</evidence>
<feature type="domain" description="FHA" evidence="1">
    <location>
        <begin position="8"/>
        <end position="53"/>
    </location>
</feature>
<dbReference type="PROSITE" id="PS50006">
    <property type="entry name" value="FHA_DOMAIN"/>
    <property type="match status" value="1"/>
</dbReference>
<name>A0A6N8EB49_9GAMM</name>
<accession>A0A6N8EB49</accession>
<gene>
    <name evidence="2" type="ORF">GJ668_05590</name>
</gene>
<comment type="caution">
    <text evidence="2">The sequence shown here is derived from an EMBL/GenBank/DDBJ whole genome shotgun (WGS) entry which is preliminary data.</text>
</comment>
<dbReference type="Gene3D" id="2.60.200.20">
    <property type="match status" value="1"/>
</dbReference>
<dbReference type="RefSeq" id="WP_155449166.1">
    <property type="nucleotide sequence ID" value="NZ_WNKT01000008.1"/>
</dbReference>
<dbReference type="SMART" id="SM00240">
    <property type="entry name" value="FHA"/>
    <property type="match status" value="1"/>
</dbReference>
<reference evidence="2 3" key="1">
    <citation type="submission" date="2019-11" db="EMBL/GenBank/DDBJ databases">
        <title>Whole-genome sequence of the anaerobic purple sulfur bacterium Allochromatium palmeri DSM 15591.</title>
        <authorList>
            <person name="Kyndt J.A."/>
            <person name="Meyer T.E."/>
        </authorList>
    </citation>
    <scope>NUCLEOTIDE SEQUENCE [LARGE SCALE GENOMIC DNA]</scope>
    <source>
        <strain evidence="2 3">DSM 15591</strain>
    </source>
</reference>
<dbReference type="InterPro" id="IPR008984">
    <property type="entry name" value="SMAD_FHA_dom_sf"/>
</dbReference>
<dbReference type="Pfam" id="PF00498">
    <property type="entry name" value="FHA"/>
    <property type="match status" value="1"/>
</dbReference>
<keyword evidence="3" id="KW-1185">Reference proteome</keyword>
<dbReference type="AlphaFoldDB" id="A0A6N8EB49"/>
<sequence>MDRPDHKITIGRDAARDIPLGDDSVSAHHAELSVLEDGRLLLTDCRSTNGTFVIEADGSARRIHQAVVAPADRVRFGAVTLAVSALLEARGLGAAPRTPQKPPAPPLSGRRLVRCQCGCIKHEGARCQECGQ</sequence>
<dbReference type="OrthoDB" id="5953293at2"/>
<protein>
    <submittedName>
        <fullName evidence="2">FHA domain-containing protein</fullName>
    </submittedName>
</protein>
<dbReference type="EMBL" id="WNKT01000008">
    <property type="protein sequence ID" value="MTW20568.1"/>
    <property type="molecule type" value="Genomic_DNA"/>
</dbReference>
<dbReference type="InterPro" id="IPR000253">
    <property type="entry name" value="FHA_dom"/>
</dbReference>
<dbReference type="Proteomes" id="UP000434044">
    <property type="component" value="Unassembled WGS sequence"/>
</dbReference>
<dbReference type="CDD" id="cd00060">
    <property type="entry name" value="FHA"/>
    <property type="match status" value="1"/>
</dbReference>
<proteinExistence type="predicted"/>
<organism evidence="2 3">
    <name type="scientific">Allochromatium palmeri</name>
    <dbReference type="NCBI Taxonomy" id="231048"/>
    <lineage>
        <taxon>Bacteria</taxon>
        <taxon>Pseudomonadati</taxon>
        <taxon>Pseudomonadota</taxon>
        <taxon>Gammaproteobacteria</taxon>
        <taxon>Chromatiales</taxon>
        <taxon>Chromatiaceae</taxon>
        <taxon>Allochromatium</taxon>
    </lineage>
</organism>
<evidence type="ECO:0000259" key="1">
    <source>
        <dbReference type="PROSITE" id="PS50006"/>
    </source>
</evidence>